<organism evidence="2">
    <name type="scientific">Ignisphaera aggregans</name>
    <dbReference type="NCBI Taxonomy" id="334771"/>
    <lineage>
        <taxon>Archaea</taxon>
        <taxon>Thermoproteota</taxon>
        <taxon>Thermoprotei</taxon>
        <taxon>Desulfurococcales</taxon>
        <taxon>Desulfurococcaceae</taxon>
        <taxon>Ignisphaera</taxon>
    </lineage>
</organism>
<accession>A0A7J3Z965</accession>
<dbReference type="InterPro" id="IPR036291">
    <property type="entry name" value="NAD(P)-bd_dom_sf"/>
</dbReference>
<dbReference type="EMBL" id="DRYQ01000076">
    <property type="protein sequence ID" value="HHQ50713.1"/>
    <property type="molecule type" value="Genomic_DNA"/>
</dbReference>
<protein>
    <recommendedName>
        <fullName evidence="3">SDR family NAD(P)-dependent oxidoreductase</fullName>
    </recommendedName>
</protein>
<reference evidence="2" key="1">
    <citation type="journal article" date="2020" name="mSystems">
        <title>Genome- and Community-Level Interaction Insights into Carbon Utilization and Element Cycling Functions of Hydrothermarchaeota in Hydrothermal Sediment.</title>
        <authorList>
            <person name="Zhou Z."/>
            <person name="Liu Y."/>
            <person name="Xu W."/>
            <person name="Pan J."/>
            <person name="Luo Z.H."/>
            <person name="Li M."/>
        </authorList>
    </citation>
    <scope>NUCLEOTIDE SEQUENCE [LARGE SCALE GENOMIC DNA]</scope>
    <source>
        <strain evidence="2">SpSt-1105</strain>
    </source>
</reference>
<evidence type="ECO:0000313" key="2">
    <source>
        <dbReference type="EMBL" id="HHQ50713.1"/>
    </source>
</evidence>
<evidence type="ECO:0000256" key="1">
    <source>
        <dbReference type="SAM" id="Phobius"/>
    </source>
</evidence>
<keyword evidence="1" id="KW-1133">Transmembrane helix</keyword>
<feature type="transmembrane region" description="Helical" evidence="1">
    <location>
        <begin position="20"/>
        <end position="38"/>
    </location>
</feature>
<keyword evidence="1" id="KW-0472">Membrane</keyword>
<keyword evidence="1" id="KW-0812">Transmembrane</keyword>
<dbReference type="AlphaFoldDB" id="A0A7J3Z965"/>
<sequence length="61" mass="6398">MTMTNLVAPVTLTKGFLPLMNSGSTAVMVITASVHVLVKSLPIYGATKIAYATCLKLLSKS</sequence>
<dbReference type="SUPFAM" id="SSF51735">
    <property type="entry name" value="NAD(P)-binding Rossmann-fold domains"/>
    <property type="match status" value="1"/>
</dbReference>
<evidence type="ECO:0008006" key="3">
    <source>
        <dbReference type="Google" id="ProtNLM"/>
    </source>
</evidence>
<dbReference type="Gene3D" id="3.40.50.720">
    <property type="entry name" value="NAD(P)-binding Rossmann-like Domain"/>
    <property type="match status" value="1"/>
</dbReference>
<proteinExistence type="predicted"/>
<gene>
    <name evidence="2" type="ORF">ENM66_05120</name>
</gene>
<name>A0A7J3Z965_9CREN</name>
<comment type="caution">
    <text evidence="2">The sequence shown here is derived from an EMBL/GenBank/DDBJ whole genome shotgun (WGS) entry which is preliminary data.</text>
</comment>